<dbReference type="VEuPathDB" id="MicrosporidiaDB:AAJ76_140009564"/>
<evidence type="ECO:0000259" key="5">
    <source>
        <dbReference type="SMART" id="SM00415"/>
    </source>
</evidence>
<evidence type="ECO:0000256" key="3">
    <source>
        <dbReference type="ARBA" id="ARBA00023242"/>
    </source>
</evidence>
<comment type="subcellular location">
    <subcellularLocation>
        <location evidence="1">Nucleus</location>
    </subcellularLocation>
</comment>
<gene>
    <name evidence="6" type="ORF">AAJ76_140009564</name>
</gene>
<dbReference type="GO" id="GO:0003700">
    <property type="term" value="F:DNA-binding transcription factor activity"/>
    <property type="evidence" value="ECO:0007669"/>
    <property type="project" value="InterPro"/>
</dbReference>
<evidence type="ECO:0000313" key="7">
    <source>
        <dbReference type="Proteomes" id="UP000034350"/>
    </source>
</evidence>
<dbReference type="AlphaFoldDB" id="A0A0F9ZDS2"/>
<sequence length="243" mass="28581">MKSDKTPKINKFIRRLYKIVNDNSFSEIQWTTDGLRFYITDKTAFMLNGLKYLSKTTEYSAFVRLLYVYGFSKSKSLNAYEEEYYHKNFKRDGDNLLPCIQRTVETKTTLLQKNTNRTPNQLQDLLQYLNNQNFKLEGEIKSLKDRVDQQDCTINGLVQLLTRIFRTNDSNKDMLLPLNITEHGSPINNELRINYDKNQVARLMADTPNIDGRLENTNIELSNNKNFLFDSDDEDSIYKTNFF</sequence>
<dbReference type="InterPro" id="IPR036390">
    <property type="entry name" value="WH_DNA-bd_sf"/>
</dbReference>
<reference evidence="6 7" key="1">
    <citation type="journal article" date="2015" name="Environ. Microbiol.">
        <title>Genome analyses suggest the presence of polyploidy and recent human-driven expansions in eight global populations of the honeybee pathogen Nosema ceranae.</title>
        <authorList>
            <person name="Pelin A."/>
            <person name="Selman M."/>
            <person name="Aris-Brosou S."/>
            <person name="Farinelli L."/>
            <person name="Corradi N."/>
        </authorList>
    </citation>
    <scope>NUCLEOTIDE SEQUENCE [LARGE SCALE GENOMIC DNA]</scope>
    <source>
        <strain evidence="6 7">PA08 1199</strain>
    </source>
</reference>
<dbReference type="Gene3D" id="1.10.10.10">
    <property type="entry name" value="Winged helix-like DNA-binding domain superfamily/Winged helix DNA-binding domain"/>
    <property type="match status" value="1"/>
</dbReference>
<evidence type="ECO:0000256" key="4">
    <source>
        <dbReference type="RuleBase" id="RU004020"/>
    </source>
</evidence>
<dbReference type="Proteomes" id="UP000034350">
    <property type="component" value="Unassembled WGS sequence"/>
</dbReference>
<keyword evidence="6" id="KW-0346">Stress response</keyword>
<dbReference type="InterPro" id="IPR036388">
    <property type="entry name" value="WH-like_DNA-bd_sf"/>
</dbReference>
<keyword evidence="3" id="KW-0539">Nucleus</keyword>
<organism evidence="6 7">
    <name type="scientific">Vairimorpha ceranae</name>
    <dbReference type="NCBI Taxonomy" id="40302"/>
    <lineage>
        <taxon>Eukaryota</taxon>
        <taxon>Fungi</taxon>
        <taxon>Fungi incertae sedis</taxon>
        <taxon>Microsporidia</taxon>
        <taxon>Nosematidae</taxon>
        <taxon>Vairimorpha</taxon>
    </lineage>
</organism>
<evidence type="ECO:0000256" key="1">
    <source>
        <dbReference type="ARBA" id="ARBA00004123"/>
    </source>
</evidence>
<dbReference type="SMART" id="SM00415">
    <property type="entry name" value="HSF"/>
    <property type="match status" value="1"/>
</dbReference>
<dbReference type="SUPFAM" id="SSF46785">
    <property type="entry name" value="Winged helix' DNA-binding domain"/>
    <property type="match status" value="1"/>
</dbReference>
<dbReference type="SMR" id="A0A0F9ZDS2"/>
<evidence type="ECO:0000313" key="6">
    <source>
        <dbReference type="EMBL" id="KKO75679.1"/>
    </source>
</evidence>
<dbReference type="OMA" id="LMRWCDE"/>
<dbReference type="PANTHER" id="PTHR10015">
    <property type="entry name" value="HEAT SHOCK TRANSCRIPTION FACTOR"/>
    <property type="match status" value="1"/>
</dbReference>
<comment type="caution">
    <text evidence="6">The sequence shown here is derived from an EMBL/GenBank/DDBJ whole genome shotgun (WGS) entry which is preliminary data.</text>
</comment>
<proteinExistence type="inferred from homology"/>
<evidence type="ECO:0000256" key="2">
    <source>
        <dbReference type="ARBA" id="ARBA00023125"/>
    </source>
</evidence>
<keyword evidence="7" id="KW-1185">Reference proteome</keyword>
<dbReference type="GO" id="GO:0005634">
    <property type="term" value="C:nucleus"/>
    <property type="evidence" value="ECO:0007669"/>
    <property type="project" value="UniProtKB-SubCell"/>
</dbReference>
<keyword evidence="2" id="KW-0238">DNA-binding</keyword>
<dbReference type="RefSeq" id="XP_024331421.1">
    <property type="nucleotide sequence ID" value="XM_024474053.1"/>
</dbReference>
<dbReference type="VEuPathDB" id="MicrosporidiaDB:G9O61_00g011640"/>
<dbReference type="InterPro" id="IPR000232">
    <property type="entry name" value="HSF_DNA-bd"/>
</dbReference>
<dbReference type="Pfam" id="PF00447">
    <property type="entry name" value="HSF_DNA-bind"/>
    <property type="match status" value="1"/>
</dbReference>
<dbReference type="GO" id="GO:0043565">
    <property type="term" value="F:sequence-specific DNA binding"/>
    <property type="evidence" value="ECO:0007669"/>
    <property type="project" value="InterPro"/>
</dbReference>
<dbReference type="EMBL" id="JPQZ01000014">
    <property type="protein sequence ID" value="KKO75679.1"/>
    <property type="molecule type" value="Genomic_DNA"/>
</dbReference>
<dbReference type="OrthoDB" id="60033at2759"/>
<dbReference type="VEuPathDB" id="MicrosporidiaDB:NCER_100004"/>
<protein>
    <submittedName>
        <fullName evidence="6">Heat shock transcription factor</fullName>
    </submittedName>
</protein>
<accession>A0A0F9ZDS2</accession>
<dbReference type="PANTHER" id="PTHR10015:SF206">
    <property type="entry name" value="HSF-TYPE DNA-BINDING DOMAIN-CONTAINING PROTEIN"/>
    <property type="match status" value="1"/>
</dbReference>
<name>A0A0F9ZDS2_9MICR</name>
<comment type="similarity">
    <text evidence="4">Belongs to the HSF family.</text>
</comment>
<feature type="domain" description="HSF-type DNA-binding" evidence="5">
    <location>
        <begin position="8"/>
        <end position="103"/>
    </location>
</feature>
<dbReference type="GeneID" id="36318958"/>